<evidence type="ECO:0000313" key="12">
    <source>
        <dbReference type="RefSeq" id="XP_022923968.1"/>
    </source>
</evidence>
<evidence type="ECO:0000256" key="6">
    <source>
        <dbReference type="ARBA" id="ARBA00023055"/>
    </source>
</evidence>
<protein>
    <submittedName>
        <fullName evidence="12">Uncharacterized protein LOC111431526</fullName>
    </submittedName>
</protein>
<dbReference type="PANTHER" id="PTHR13466:SF0">
    <property type="entry name" value="SMP-LTD DOMAIN-CONTAINING PROTEIN"/>
    <property type="match status" value="1"/>
</dbReference>
<evidence type="ECO:0000256" key="7">
    <source>
        <dbReference type="ARBA" id="ARBA00023121"/>
    </source>
</evidence>
<feature type="region of interest" description="Disordered" evidence="9">
    <location>
        <begin position="709"/>
        <end position="782"/>
    </location>
</feature>
<proteinExistence type="predicted"/>
<keyword evidence="11" id="KW-1185">Reference proteome</keyword>
<dbReference type="InterPro" id="IPR031468">
    <property type="entry name" value="SMP_LBD"/>
</dbReference>
<evidence type="ECO:0000313" key="11">
    <source>
        <dbReference type="Proteomes" id="UP000504609"/>
    </source>
</evidence>
<dbReference type="PANTHER" id="PTHR13466">
    <property type="entry name" value="TEX2 PROTEIN-RELATED"/>
    <property type="match status" value="1"/>
</dbReference>
<dbReference type="AlphaFoldDB" id="A0A6J1EB11"/>
<keyword evidence="5" id="KW-1133">Transmembrane helix</keyword>
<evidence type="ECO:0000256" key="8">
    <source>
        <dbReference type="ARBA" id="ARBA00023136"/>
    </source>
</evidence>
<dbReference type="SUPFAM" id="SSF50729">
    <property type="entry name" value="PH domain-like"/>
    <property type="match status" value="1"/>
</dbReference>
<dbReference type="KEGG" id="cmos:111431526"/>
<dbReference type="CDD" id="cd21675">
    <property type="entry name" value="SMP_TEX2"/>
    <property type="match status" value="1"/>
</dbReference>
<evidence type="ECO:0000256" key="4">
    <source>
        <dbReference type="ARBA" id="ARBA00022824"/>
    </source>
</evidence>
<dbReference type="PROSITE" id="PS51847">
    <property type="entry name" value="SMP"/>
    <property type="match status" value="1"/>
</dbReference>
<evidence type="ECO:0000259" key="10">
    <source>
        <dbReference type="PROSITE" id="PS51847"/>
    </source>
</evidence>
<keyword evidence="6" id="KW-0445">Lipid transport</keyword>
<comment type="subcellular location">
    <subcellularLocation>
        <location evidence="1">Endoplasmic reticulum membrane</location>
    </subcellularLocation>
</comment>
<evidence type="ECO:0000256" key="1">
    <source>
        <dbReference type="ARBA" id="ARBA00004586"/>
    </source>
</evidence>
<keyword evidence="4" id="KW-0256">Endoplasmic reticulum</keyword>
<dbReference type="GO" id="GO:0008289">
    <property type="term" value="F:lipid binding"/>
    <property type="evidence" value="ECO:0007669"/>
    <property type="project" value="UniProtKB-KW"/>
</dbReference>
<dbReference type="GO" id="GO:0006869">
    <property type="term" value="P:lipid transport"/>
    <property type="evidence" value="ECO:0007669"/>
    <property type="project" value="UniProtKB-KW"/>
</dbReference>
<feature type="compositionally biased region" description="Polar residues" evidence="9">
    <location>
        <begin position="622"/>
        <end position="634"/>
    </location>
</feature>
<accession>A0A6J1EB11</accession>
<dbReference type="Pfam" id="PF23065">
    <property type="entry name" value="PH_SMPa"/>
    <property type="match status" value="1"/>
</dbReference>
<feature type="domain" description="SMP-LTD" evidence="10">
    <location>
        <begin position="340"/>
        <end position="597"/>
    </location>
</feature>
<evidence type="ECO:0000256" key="9">
    <source>
        <dbReference type="SAM" id="MobiDB-lite"/>
    </source>
</evidence>
<feature type="compositionally biased region" description="Basic and acidic residues" evidence="9">
    <location>
        <begin position="638"/>
        <end position="655"/>
    </location>
</feature>
<keyword evidence="2" id="KW-0813">Transport</keyword>
<keyword evidence="7" id="KW-0446">Lipid-binding</keyword>
<feature type="compositionally biased region" description="Basic and acidic residues" evidence="9">
    <location>
        <begin position="749"/>
        <end position="782"/>
    </location>
</feature>
<evidence type="ECO:0000256" key="5">
    <source>
        <dbReference type="ARBA" id="ARBA00022989"/>
    </source>
</evidence>
<feature type="compositionally biased region" description="Low complexity" evidence="9">
    <location>
        <begin position="668"/>
        <end position="685"/>
    </location>
</feature>
<feature type="region of interest" description="Disordered" evidence="9">
    <location>
        <begin position="473"/>
        <end position="498"/>
    </location>
</feature>
<dbReference type="GeneID" id="111431526"/>
<dbReference type="InterPro" id="IPR057080">
    <property type="entry name" value="PH_SMPa"/>
</dbReference>
<keyword evidence="3" id="KW-0812">Transmembrane</keyword>
<reference evidence="12" key="1">
    <citation type="submission" date="2025-08" db="UniProtKB">
        <authorList>
            <consortium name="RefSeq"/>
        </authorList>
    </citation>
    <scope>IDENTIFICATION</scope>
    <source>
        <tissue evidence="12">Young leaves</tissue>
    </source>
</reference>
<evidence type="ECO:0000256" key="3">
    <source>
        <dbReference type="ARBA" id="ARBA00022692"/>
    </source>
</evidence>
<evidence type="ECO:0000256" key="2">
    <source>
        <dbReference type="ARBA" id="ARBA00022448"/>
    </source>
</evidence>
<feature type="region of interest" description="Disordered" evidence="9">
    <location>
        <begin position="622"/>
        <end position="690"/>
    </location>
</feature>
<dbReference type="GO" id="GO:0005789">
    <property type="term" value="C:endoplasmic reticulum membrane"/>
    <property type="evidence" value="ECO:0007669"/>
    <property type="project" value="UniProtKB-SubCell"/>
</dbReference>
<name>A0A6J1EB11_CUCMO</name>
<dbReference type="RefSeq" id="XP_022923968.1">
    <property type="nucleotide sequence ID" value="XM_023068200.1"/>
</dbReference>
<dbReference type="Proteomes" id="UP000504609">
    <property type="component" value="Unplaced"/>
</dbReference>
<keyword evidence="8" id="KW-0472">Membrane</keyword>
<sequence length="782" mass="87628">MGSLLILTFLFGFGFGVVAILAAEALAVYIILNKLSKRSQKDLAKANAKLEQSEPDPLQSLEFLSNKQGWVWILESNVLEDIIEKAPGEQKKGKDFLEVAPVKKYARIKDQTLIISESDGNTKTIQLNGCTIEAVSAATLPSRKWVKRFPLKLENRTSIVYNESKTIFIFLETSWEKESWCKALRLASCVDKERLQWFANLQKEFHSYTSSLRTGYPSFMKPSAGYYSEATDKDIKPNAPSKVQLFFKKLAKKTSKAASDYKVKFSSSSLREEKNFSERFHPSPGFVSSSGLGKGIPKAQSTKSLFEEDMATPSMVHSGSHHGHASVISEADSDDRFLTDDGTLGWNLLMSRFFFDAKSNEGLMKSLHDRIQRMLSNMRTPSYIREVSCTKVHPGNLPPNINTIRVLPFELSEVWALEVDFEYSGGFALDIETRIEVHELDLQKSAVDSKSDSSDVGEVSSFLEVYLRKQFSTSEGTEQNDEGGSENSKNPTSSYSSGSKWKSLMNSIAKQVSQVPISLVLKVASLRGTLRVHIKPPPSDQLWYSFTSMPDLEVRLESSFGDHKISSAHVAQFLNNRLKAVIKDTLVLPNSESIFIPFMMAEKDDWVPRDVAPLIWFNQGASDNKSSCENQRSNPVEPKNRSEASKTISIEHKIPQNEPSQPHTDLVNASKASSSSGNPAPASSKTLDEDEMKIPLLENDKEIENLQQNRVEAQENESPSSSRSSSGQENHNAEEDDPKPPRRTGRRARMLEIGKKMGEKLEEKRRTIEEKSRNIVEKMRAP</sequence>
<gene>
    <name evidence="12" type="primary">LOC111431526</name>
</gene>
<organism evidence="11 12">
    <name type="scientific">Cucurbita moschata</name>
    <name type="common">Winter crookneck squash</name>
    <name type="synonym">Cucurbita pepo var. moschata</name>
    <dbReference type="NCBI Taxonomy" id="3662"/>
    <lineage>
        <taxon>Eukaryota</taxon>
        <taxon>Viridiplantae</taxon>
        <taxon>Streptophyta</taxon>
        <taxon>Embryophyta</taxon>
        <taxon>Tracheophyta</taxon>
        <taxon>Spermatophyta</taxon>
        <taxon>Magnoliopsida</taxon>
        <taxon>eudicotyledons</taxon>
        <taxon>Gunneridae</taxon>
        <taxon>Pentapetalae</taxon>
        <taxon>rosids</taxon>
        <taxon>fabids</taxon>
        <taxon>Cucurbitales</taxon>
        <taxon>Cucurbitaceae</taxon>
        <taxon>Cucurbiteae</taxon>
        <taxon>Cucurbita</taxon>
    </lineage>
</organism>